<dbReference type="Gene3D" id="3.90.220.20">
    <property type="entry name" value="DNA methylase specificity domains"/>
    <property type="match status" value="2"/>
</dbReference>
<reference evidence="6 7" key="1">
    <citation type="submission" date="2015-02" db="EMBL/GenBank/DDBJ databases">
        <title>Draft genome sequence of Lactobacillus collinoides CUPV2371 isolated from a natural cider, the first genome sequence of a strain of this species.</title>
        <authorList>
            <person name="Puertas A.I."/>
            <person name="Spano G."/>
            <person name="Capozzi V."/>
            <person name="Lamontanara A."/>
            <person name="Orru L."/>
            <person name="Duenas M.T."/>
        </authorList>
    </citation>
    <scope>NUCLEOTIDE SEQUENCE [LARGE SCALE GENOMIC DNA]</scope>
    <source>
        <strain evidence="6 7">237</strain>
    </source>
</reference>
<evidence type="ECO:0000256" key="2">
    <source>
        <dbReference type="ARBA" id="ARBA00022747"/>
    </source>
</evidence>
<dbReference type="GO" id="GO:0009307">
    <property type="term" value="P:DNA restriction-modification system"/>
    <property type="evidence" value="ECO:0007669"/>
    <property type="project" value="UniProtKB-KW"/>
</dbReference>
<dbReference type="PATRIC" id="fig|33960.6.peg.3096"/>
<dbReference type="InterPro" id="IPR044946">
    <property type="entry name" value="Restrct_endonuc_typeI_TRD_sf"/>
</dbReference>
<keyword evidence="2" id="KW-0680">Restriction system</keyword>
<organism evidence="6 7">
    <name type="scientific">Secundilactobacillus collinoides</name>
    <name type="common">Lactobacillus collinoides</name>
    <dbReference type="NCBI Taxonomy" id="33960"/>
    <lineage>
        <taxon>Bacteria</taxon>
        <taxon>Bacillati</taxon>
        <taxon>Bacillota</taxon>
        <taxon>Bacilli</taxon>
        <taxon>Lactobacillales</taxon>
        <taxon>Lactobacillaceae</taxon>
        <taxon>Secundilactobacillus</taxon>
    </lineage>
</organism>
<dbReference type="SUPFAM" id="SSF116734">
    <property type="entry name" value="DNA methylase specificity domain"/>
    <property type="match status" value="2"/>
</dbReference>
<comment type="similarity">
    <text evidence="1">Belongs to the type-I restriction system S methylase family.</text>
</comment>
<feature type="coiled-coil region" evidence="4">
    <location>
        <begin position="393"/>
        <end position="420"/>
    </location>
</feature>
<dbReference type="REBASE" id="158616">
    <property type="entry name" value="S.Lco237ORF560P"/>
</dbReference>
<dbReference type="RefSeq" id="WP_063285090.1">
    <property type="nucleotide sequence ID" value="NZ_JYDC01000007.1"/>
</dbReference>
<dbReference type="Gene3D" id="1.10.287.1120">
    <property type="entry name" value="Bipartite methylase S protein"/>
    <property type="match status" value="1"/>
</dbReference>
<dbReference type="Pfam" id="PF01420">
    <property type="entry name" value="Methylase_S"/>
    <property type="match status" value="2"/>
</dbReference>
<sequence>MKDNQAKYPQLRFKGFTDPWEDRKFFESIASTIDFRGRTPKKLGMDWSESGYLALSALNVKNGYIDPLADAHYGDENLYKKWMSGKELKKGQVLFTTEAPMGNVAQVPDNNGYILSQRTVAFETKEDMMTNDFLAVLLKSPLVFNNLSALSSGGTAKGVSQKSLKGLSITVPFDIDEQQKIGSFFKQLDDTIALHQRKLAKLKELKQGYLQKLFPKNGSKFPQLRFAGFADAWEQRKLNQLTNSVYQGINTAADKVKYSVSGVPILQAKHITDGNLNFNGVRFLNEQSYNSYFPKYSPQKGDILFANIGTIGPSVIVDSATKFLIAWNILKLSVVSDVYAKFIQYQLVRLNGKHYFSKIVTGNATKFINKDDLLNVQFEVPLLDEQKEISKILMNIDQLIAANQRKLEKLQELKKGYLQKMFC</sequence>
<comment type="caution">
    <text evidence="6">The sequence shown here is derived from an EMBL/GenBank/DDBJ whole genome shotgun (WGS) entry which is preliminary data.</text>
</comment>
<gene>
    <name evidence="6" type="ORF">TY91_00560</name>
</gene>
<evidence type="ECO:0000313" key="7">
    <source>
        <dbReference type="Proteomes" id="UP000076480"/>
    </source>
</evidence>
<dbReference type="OrthoDB" id="9795776at2"/>
<dbReference type="PANTHER" id="PTHR30408:SF12">
    <property type="entry name" value="TYPE I RESTRICTION ENZYME MJAVIII SPECIFICITY SUBUNIT"/>
    <property type="match status" value="1"/>
</dbReference>
<dbReference type="AlphaFoldDB" id="A0A166HVR3"/>
<evidence type="ECO:0000256" key="3">
    <source>
        <dbReference type="ARBA" id="ARBA00023125"/>
    </source>
</evidence>
<dbReference type="PANTHER" id="PTHR30408">
    <property type="entry name" value="TYPE-1 RESTRICTION ENZYME ECOKI SPECIFICITY PROTEIN"/>
    <property type="match status" value="1"/>
</dbReference>
<dbReference type="InterPro" id="IPR000055">
    <property type="entry name" value="Restrct_endonuc_typeI_TRD"/>
</dbReference>
<evidence type="ECO:0000256" key="4">
    <source>
        <dbReference type="SAM" id="Coils"/>
    </source>
</evidence>
<keyword evidence="7" id="KW-1185">Reference proteome</keyword>
<accession>A0A166HVR3</accession>
<name>A0A166HVR3_SECCO</name>
<evidence type="ECO:0000313" key="6">
    <source>
        <dbReference type="EMBL" id="KZL43259.1"/>
    </source>
</evidence>
<keyword evidence="3" id="KW-0238">DNA-binding</keyword>
<evidence type="ECO:0000256" key="1">
    <source>
        <dbReference type="ARBA" id="ARBA00010923"/>
    </source>
</evidence>
<feature type="coiled-coil region" evidence="4">
    <location>
        <begin position="185"/>
        <end position="212"/>
    </location>
</feature>
<dbReference type="GO" id="GO:0003677">
    <property type="term" value="F:DNA binding"/>
    <property type="evidence" value="ECO:0007669"/>
    <property type="project" value="UniProtKB-KW"/>
</dbReference>
<dbReference type="InterPro" id="IPR052021">
    <property type="entry name" value="Type-I_RS_S_subunit"/>
</dbReference>
<feature type="domain" description="Type I restriction modification DNA specificity" evidence="5">
    <location>
        <begin position="84"/>
        <end position="203"/>
    </location>
</feature>
<proteinExistence type="inferred from homology"/>
<dbReference type="Proteomes" id="UP000076480">
    <property type="component" value="Unassembled WGS sequence"/>
</dbReference>
<feature type="domain" description="Type I restriction modification DNA specificity" evidence="5">
    <location>
        <begin position="232"/>
        <end position="411"/>
    </location>
</feature>
<dbReference type="EMBL" id="JYDC01000007">
    <property type="protein sequence ID" value="KZL43259.1"/>
    <property type="molecule type" value="Genomic_DNA"/>
</dbReference>
<keyword evidence="4" id="KW-0175">Coiled coil</keyword>
<protein>
    <recommendedName>
        <fullName evidence="5">Type I restriction modification DNA specificity domain-containing protein</fullName>
    </recommendedName>
</protein>
<evidence type="ECO:0000259" key="5">
    <source>
        <dbReference type="Pfam" id="PF01420"/>
    </source>
</evidence>